<dbReference type="GO" id="GO:0005737">
    <property type="term" value="C:cytoplasm"/>
    <property type="evidence" value="ECO:0007669"/>
    <property type="project" value="UniProtKB-SubCell"/>
</dbReference>
<dbReference type="EMBL" id="JAANYQ010000011">
    <property type="protein sequence ID" value="KAF4121809.1"/>
    <property type="molecule type" value="Genomic_DNA"/>
</dbReference>
<evidence type="ECO:0000256" key="3">
    <source>
        <dbReference type="ARBA" id="ARBA00007118"/>
    </source>
</evidence>
<dbReference type="InterPro" id="IPR033877">
    <property type="entry name" value="Frm2/Hbn1"/>
</dbReference>
<keyword evidence="4" id="KW-0963">Cytoplasm</keyword>
<dbReference type="PANTHER" id="PTHR43035">
    <property type="entry name" value="FATTY ACID REPRESSION MUTANT PROTEIN 2-RELATED"/>
    <property type="match status" value="1"/>
</dbReference>
<reference evidence="8" key="1">
    <citation type="submission" date="2020-03" db="EMBL/GenBank/DDBJ databases">
        <title>Site-based positive gene gene selection in Geosmithia morbida across the United States reveals a broad range of putative effectors and factors for local host and environmental adapation.</title>
        <authorList>
            <person name="Onufrak A."/>
            <person name="Murdoch R.W."/>
            <person name="Gazis R."/>
            <person name="Huff M."/>
            <person name="Staton M."/>
            <person name="Klingeman W."/>
            <person name="Hadziabdic D."/>
        </authorList>
    </citation>
    <scope>NUCLEOTIDE SEQUENCE</scope>
    <source>
        <strain evidence="8">1262</strain>
    </source>
</reference>
<dbReference type="InterPro" id="IPR029479">
    <property type="entry name" value="Nitroreductase"/>
</dbReference>
<evidence type="ECO:0000256" key="5">
    <source>
        <dbReference type="ARBA" id="ARBA00023002"/>
    </source>
</evidence>
<dbReference type="GeneID" id="55967878"/>
<dbReference type="Pfam" id="PF00881">
    <property type="entry name" value="Nitroreductase"/>
    <property type="match status" value="1"/>
</dbReference>
<evidence type="ECO:0000256" key="6">
    <source>
        <dbReference type="ARBA" id="ARBA00023242"/>
    </source>
</evidence>
<dbReference type="InterPro" id="IPR000415">
    <property type="entry name" value="Nitroreductase-like"/>
</dbReference>
<feature type="domain" description="Nitroreductase" evidence="7">
    <location>
        <begin position="13"/>
        <end position="182"/>
    </location>
</feature>
<dbReference type="GO" id="GO:0005634">
    <property type="term" value="C:nucleus"/>
    <property type="evidence" value="ECO:0007669"/>
    <property type="project" value="UniProtKB-SubCell"/>
</dbReference>
<evidence type="ECO:0000256" key="2">
    <source>
        <dbReference type="ARBA" id="ARBA00004496"/>
    </source>
</evidence>
<dbReference type="FunFam" id="3.40.109.10:FF:000001">
    <property type="entry name" value="Nitroreductase family"/>
    <property type="match status" value="1"/>
</dbReference>
<comment type="subcellular location">
    <subcellularLocation>
        <location evidence="2">Cytoplasm</location>
    </subcellularLocation>
    <subcellularLocation>
        <location evidence="1">Nucleus</location>
    </subcellularLocation>
</comment>
<comment type="similarity">
    <text evidence="3">Belongs to the nitroreductase family.</text>
</comment>
<dbReference type="CDD" id="cd02140">
    <property type="entry name" value="Frm2-like"/>
    <property type="match status" value="1"/>
</dbReference>
<dbReference type="AlphaFoldDB" id="A0A9P4YU41"/>
<dbReference type="GO" id="GO:0016491">
    <property type="term" value="F:oxidoreductase activity"/>
    <property type="evidence" value="ECO:0007669"/>
    <property type="project" value="UniProtKB-KW"/>
</dbReference>
<accession>A0A9P4YU41</accession>
<dbReference type="OrthoDB" id="2138173at2759"/>
<evidence type="ECO:0000256" key="4">
    <source>
        <dbReference type="ARBA" id="ARBA00022490"/>
    </source>
</evidence>
<sequence>MSRLSTDMFLNMVRHRRSVYPLTKDLGSVTAQRILSIVSETAKHTPSAFNLQANRTLVLFGADNDKLWEETRDILRGLVAPDRWEGTSARMDMLAAAAGTVLFFRDEPTLQAGRDRLPVFADRLAGWADQGLGMQQWITWTALELEGLGANLQHYNPLVDGKVREHWGVPDGWVLDAQLVFGGRVEGHEPAEKSFVPVEDRVRSFGA</sequence>
<gene>
    <name evidence="8" type="ORF">GMORB2_1648</name>
</gene>
<organism evidence="8 9">
    <name type="scientific">Geosmithia morbida</name>
    <dbReference type="NCBI Taxonomy" id="1094350"/>
    <lineage>
        <taxon>Eukaryota</taxon>
        <taxon>Fungi</taxon>
        <taxon>Dikarya</taxon>
        <taxon>Ascomycota</taxon>
        <taxon>Pezizomycotina</taxon>
        <taxon>Sordariomycetes</taxon>
        <taxon>Hypocreomycetidae</taxon>
        <taxon>Hypocreales</taxon>
        <taxon>Bionectriaceae</taxon>
        <taxon>Geosmithia</taxon>
    </lineage>
</organism>
<name>A0A9P4YU41_9HYPO</name>
<evidence type="ECO:0000313" key="8">
    <source>
        <dbReference type="EMBL" id="KAF4121809.1"/>
    </source>
</evidence>
<evidence type="ECO:0000256" key="1">
    <source>
        <dbReference type="ARBA" id="ARBA00004123"/>
    </source>
</evidence>
<keyword evidence="6" id="KW-0539">Nucleus</keyword>
<dbReference type="PANTHER" id="PTHR43035:SF1">
    <property type="entry name" value="FATTY ACID REPRESSION MUTANT PROTEIN 2-RELATED"/>
    <property type="match status" value="1"/>
</dbReference>
<keyword evidence="9" id="KW-1185">Reference proteome</keyword>
<dbReference type="RefSeq" id="XP_035320461.1">
    <property type="nucleotide sequence ID" value="XM_035463630.1"/>
</dbReference>
<dbReference type="SUPFAM" id="SSF55469">
    <property type="entry name" value="FMN-dependent nitroreductase-like"/>
    <property type="match status" value="1"/>
</dbReference>
<dbReference type="GO" id="GO:0034599">
    <property type="term" value="P:cellular response to oxidative stress"/>
    <property type="evidence" value="ECO:0007669"/>
    <property type="project" value="InterPro"/>
</dbReference>
<protein>
    <recommendedName>
        <fullName evidence="7">Nitroreductase domain-containing protein</fullName>
    </recommendedName>
</protein>
<evidence type="ECO:0000313" key="9">
    <source>
        <dbReference type="Proteomes" id="UP000749293"/>
    </source>
</evidence>
<comment type="caution">
    <text evidence="8">The sequence shown here is derived from an EMBL/GenBank/DDBJ whole genome shotgun (WGS) entry which is preliminary data.</text>
</comment>
<dbReference type="Proteomes" id="UP000749293">
    <property type="component" value="Unassembled WGS sequence"/>
</dbReference>
<dbReference type="Gene3D" id="3.40.109.10">
    <property type="entry name" value="NADH Oxidase"/>
    <property type="match status" value="1"/>
</dbReference>
<evidence type="ECO:0000259" key="7">
    <source>
        <dbReference type="Pfam" id="PF00881"/>
    </source>
</evidence>
<proteinExistence type="inferred from homology"/>
<keyword evidence="5" id="KW-0560">Oxidoreductase</keyword>